<dbReference type="RefSeq" id="WP_372582496.1">
    <property type="nucleotide sequence ID" value="NZ_JBGORW010000003.1"/>
</dbReference>
<keyword evidence="1" id="KW-0449">Lipoprotein</keyword>
<dbReference type="Proteomes" id="UP001571581">
    <property type="component" value="Unassembled WGS sequence"/>
</dbReference>
<gene>
    <name evidence="1" type="ORF">ACEG17_03020</name>
</gene>
<name>A0ABV4S463_9FUSO</name>
<keyword evidence="2" id="KW-1185">Reference proteome</keyword>
<comment type="caution">
    <text evidence="1">The sequence shown here is derived from an EMBL/GenBank/DDBJ whole genome shotgun (WGS) entry which is preliminary data.</text>
</comment>
<evidence type="ECO:0000313" key="1">
    <source>
        <dbReference type="EMBL" id="MFA3799155.1"/>
    </source>
</evidence>
<proteinExistence type="predicted"/>
<organism evidence="1 2">
    <name type="scientific">Leptotrichia hongkongensis</name>
    <dbReference type="NCBI Taxonomy" id="554406"/>
    <lineage>
        <taxon>Bacteria</taxon>
        <taxon>Fusobacteriati</taxon>
        <taxon>Fusobacteriota</taxon>
        <taxon>Fusobacteriia</taxon>
        <taxon>Fusobacteriales</taxon>
        <taxon>Leptotrichiaceae</taxon>
        <taxon>Leptotrichia</taxon>
    </lineage>
</organism>
<dbReference type="PROSITE" id="PS51257">
    <property type="entry name" value="PROKAR_LIPOPROTEIN"/>
    <property type="match status" value="1"/>
</dbReference>
<protein>
    <submittedName>
        <fullName evidence="1">Membrane lipoprotein lipid attachment site-containing protein</fullName>
    </submittedName>
</protein>
<evidence type="ECO:0000313" key="2">
    <source>
        <dbReference type="Proteomes" id="UP001571581"/>
    </source>
</evidence>
<reference evidence="1 2" key="1">
    <citation type="submission" date="2024-07" db="EMBL/GenBank/DDBJ databases">
        <authorList>
            <person name="Li X.-J."/>
            <person name="Wang X."/>
        </authorList>
    </citation>
    <scope>NUCLEOTIDE SEQUENCE [LARGE SCALE GENOMIC DNA]</scope>
    <source>
        <strain evidence="1 2">DSM 23441</strain>
    </source>
</reference>
<dbReference type="EMBL" id="JBGORW010000003">
    <property type="protein sequence ID" value="MFA3799155.1"/>
    <property type="molecule type" value="Genomic_DNA"/>
</dbReference>
<accession>A0ABV4S463</accession>
<sequence>MKKIILFICILIGVSSCSVIRGFADISNRNARGYKTEYKQEQLALEHHKLTYKFPKTKDSRNNEEYETVWNGMKLIIPKNTTIDKEGKLVYKGYQLRVGFTQTANREELCRNNVNDSKQWYKKYDGSYRILEFYEFKYYKGHPNFNLDLAKDIAALNDFIEC</sequence>